<gene>
    <name evidence="2" type="ORF">C8D88_108187</name>
</gene>
<protein>
    <submittedName>
        <fullName evidence="2">Uncharacterized protein</fullName>
    </submittedName>
</protein>
<dbReference type="EMBL" id="QGHB01000008">
    <property type="protein sequence ID" value="PWK84572.1"/>
    <property type="molecule type" value="Genomic_DNA"/>
</dbReference>
<evidence type="ECO:0000313" key="3">
    <source>
        <dbReference type="Proteomes" id="UP000246005"/>
    </source>
</evidence>
<organism evidence="2 3">
    <name type="scientific">Lentzea atacamensis</name>
    <dbReference type="NCBI Taxonomy" id="531938"/>
    <lineage>
        <taxon>Bacteria</taxon>
        <taxon>Bacillati</taxon>
        <taxon>Actinomycetota</taxon>
        <taxon>Actinomycetes</taxon>
        <taxon>Pseudonocardiales</taxon>
        <taxon>Pseudonocardiaceae</taxon>
        <taxon>Lentzea</taxon>
    </lineage>
</organism>
<name>A0A316IBA9_9PSEU</name>
<evidence type="ECO:0000256" key="1">
    <source>
        <dbReference type="SAM" id="MobiDB-lite"/>
    </source>
</evidence>
<sequence length="63" mass="7084">MQLPHLATSLIPWKQFSYDLDEGLGTRAQRTHSIAHRLPGQHPDSELADPAIDKTQPACPRLR</sequence>
<feature type="region of interest" description="Disordered" evidence="1">
    <location>
        <begin position="37"/>
        <end position="63"/>
    </location>
</feature>
<comment type="caution">
    <text evidence="2">The sequence shown here is derived from an EMBL/GenBank/DDBJ whole genome shotgun (WGS) entry which is preliminary data.</text>
</comment>
<evidence type="ECO:0000313" key="2">
    <source>
        <dbReference type="EMBL" id="PWK84572.1"/>
    </source>
</evidence>
<reference evidence="2 3" key="1">
    <citation type="submission" date="2018-05" db="EMBL/GenBank/DDBJ databases">
        <title>Genomic Encyclopedia of Type Strains, Phase IV (KMG-IV): sequencing the most valuable type-strain genomes for metagenomic binning, comparative biology and taxonomic classification.</title>
        <authorList>
            <person name="Goeker M."/>
        </authorList>
    </citation>
    <scope>NUCLEOTIDE SEQUENCE [LARGE SCALE GENOMIC DNA]</scope>
    <source>
        <strain evidence="2 3">DSM 45480</strain>
    </source>
</reference>
<dbReference type="Proteomes" id="UP000246005">
    <property type="component" value="Unassembled WGS sequence"/>
</dbReference>
<accession>A0A316IBA9</accession>
<dbReference type="AlphaFoldDB" id="A0A316IBA9"/>
<proteinExistence type="predicted"/>